<sequence>MQSLASTVAGTTASRLSPLRAVFSGLTDLRAYLRDRAIVRSAEVRKFIDCLEADLREPAFPSPAISEPVIDLLAAFAVEAERLGVGTDEPISGADAVDLLNQYWLPVQRALR</sequence>
<dbReference type="EMBL" id="JBBUTG010000026">
    <property type="protein sequence ID" value="MEK8034240.1"/>
    <property type="molecule type" value="Genomic_DNA"/>
</dbReference>
<name>A0ABU9BW85_9BURK</name>
<dbReference type="RefSeq" id="WP_341428668.1">
    <property type="nucleotide sequence ID" value="NZ_JBBUTG010000026.1"/>
</dbReference>
<protein>
    <submittedName>
        <fullName evidence="1">Uncharacterized protein</fullName>
    </submittedName>
</protein>
<comment type="caution">
    <text evidence="1">The sequence shown here is derived from an EMBL/GenBank/DDBJ whole genome shotgun (WGS) entry which is preliminary data.</text>
</comment>
<reference evidence="1 2" key="1">
    <citation type="submission" date="2024-04" db="EMBL/GenBank/DDBJ databases">
        <title>Novel species of the genus Ideonella isolated from streams.</title>
        <authorList>
            <person name="Lu H."/>
        </authorList>
    </citation>
    <scope>NUCLEOTIDE SEQUENCE [LARGE SCALE GENOMIC DNA]</scope>
    <source>
        <strain evidence="1 2">DXS29W</strain>
    </source>
</reference>
<accession>A0ABU9BW85</accession>
<evidence type="ECO:0000313" key="2">
    <source>
        <dbReference type="Proteomes" id="UP001371218"/>
    </source>
</evidence>
<gene>
    <name evidence="1" type="ORF">AACH06_25725</name>
</gene>
<proteinExistence type="predicted"/>
<dbReference type="Proteomes" id="UP001371218">
    <property type="component" value="Unassembled WGS sequence"/>
</dbReference>
<evidence type="ECO:0000313" key="1">
    <source>
        <dbReference type="EMBL" id="MEK8034240.1"/>
    </source>
</evidence>
<keyword evidence="2" id="KW-1185">Reference proteome</keyword>
<organism evidence="1 2">
    <name type="scientific">Ideonella lacteola</name>
    <dbReference type="NCBI Taxonomy" id="2984193"/>
    <lineage>
        <taxon>Bacteria</taxon>
        <taxon>Pseudomonadati</taxon>
        <taxon>Pseudomonadota</taxon>
        <taxon>Betaproteobacteria</taxon>
        <taxon>Burkholderiales</taxon>
        <taxon>Sphaerotilaceae</taxon>
        <taxon>Ideonella</taxon>
    </lineage>
</organism>